<dbReference type="Proteomes" id="UP000193944">
    <property type="component" value="Unassembled WGS sequence"/>
</dbReference>
<organism evidence="2 3">
    <name type="scientific">Anaeromyces robustus</name>
    <dbReference type="NCBI Taxonomy" id="1754192"/>
    <lineage>
        <taxon>Eukaryota</taxon>
        <taxon>Fungi</taxon>
        <taxon>Fungi incertae sedis</taxon>
        <taxon>Chytridiomycota</taxon>
        <taxon>Chytridiomycota incertae sedis</taxon>
        <taxon>Neocallimastigomycetes</taxon>
        <taxon>Neocallimastigales</taxon>
        <taxon>Neocallimastigaceae</taxon>
        <taxon>Anaeromyces</taxon>
    </lineage>
</organism>
<dbReference type="AlphaFoldDB" id="A0A1Y1XBH6"/>
<comment type="caution">
    <text evidence="2">The sequence shown here is derived from an EMBL/GenBank/DDBJ whole genome shotgun (WGS) entry which is preliminary data.</text>
</comment>
<reference evidence="2 3" key="2">
    <citation type="submission" date="2016-08" db="EMBL/GenBank/DDBJ databases">
        <title>Pervasive Adenine N6-methylation of Active Genes in Fungi.</title>
        <authorList>
            <consortium name="DOE Joint Genome Institute"/>
            <person name="Mondo S.J."/>
            <person name="Dannebaum R.O."/>
            <person name="Kuo R.C."/>
            <person name="Labutti K."/>
            <person name="Haridas S."/>
            <person name="Kuo A."/>
            <person name="Salamov A."/>
            <person name="Ahrendt S.R."/>
            <person name="Lipzen A."/>
            <person name="Sullivan W."/>
            <person name="Andreopoulos W.B."/>
            <person name="Clum A."/>
            <person name="Lindquist E."/>
            <person name="Daum C."/>
            <person name="Ramamoorthy G.K."/>
            <person name="Gryganskyi A."/>
            <person name="Culley D."/>
            <person name="Magnuson J.K."/>
            <person name="James T.Y."/>
            <person name="O'Malley M.A."/>
            <person name="Stajich J.E."/>
            <person name="Spatafora J.W."/>
            <person name="Visel A."/>
            <person name="Grigoriev I.V."/>
        </authorList>
    </citation>
    <scope>NUCLEOTIDE SEQUENCE [LARGE SCALE GENOMIC DNA]</scope>
    <source>
        <strain evidence="2 3">S4</strain>
    </source>
</reference>
<evidence type="ECO:0000313" key="2">
    <source>
        <dbReference type="EMBL" id="ORX82714.1"/>
    </source>
</evidence>
<protein>
    <submittedName>
        <fullName evidence="2">Uncharacterized protein</fullName>
    </submittedName>
</protein>
<feature type="non-terminal residue" evidence="2">
    <location>
        <position position="135"/>
    </location>
</feature>
<name>A0A1Y1XBH6_9FUNG</name>
<gene>
    <name evidence="2" type="ORF">BCR32DRAFT_326709</name>
</gene>
<evidence type="ECO:0000256" key="1">
    <source>
        <dbReference type="SAM" id="Coils"/>
    </source>
</evidence>
<reference evidence="2 3" key="1">
    <citation type="submission" date="2016-08" db="EMBL/GenBank/DDBJ databases">
        <title>A Parts List for Fungal Cellulosomes Revealed by Comparative Genomics.</title>
        <authorList>
            <consortium name="DOE Joint Genome Institute"/>
            <person name="Haitjema C.H."/>
            <person name="Gilmore S.P."/>
            <person name="Henske J.K."/>
            <person name="Solomon K.V."/>
            <person name="De Groot R."/>
            <person name="Kuo A."/>
            <person name="Mondo S.J."/>
            <person name="Salamov A.A."/>
            <person name="Labutti K."/>
            <person name="Zhao Z."/>
            <person name="Chiniquy J."/>
            <person name="Barry K."/>
            <person name="Brewer H.M."/>
            <person name="Purvine S.O."/>
            <person name="Wright A.T."/>
            <person name="Boxma B."/>
            <person name="Van Alen T."/>
            <person name="Hackstein J.H."/>
            <person name="Baker S.E."/>
            <person name="Grigoriev I.V."/>
            <person name="O'Malley M.A."/>
        </authorList>
    </citation>
    <scope>NUCLEOTIDE SEQUENCE [LARGE SCALE GENOMIC DNA]</scope>
    <source>
        <strain evidence="2 3">S4</strain>
    </source>
</reference>
<accession>A0A1Y1XBH6</accession>
<evidence type="ECO:0000313" key="3">
    <source>
        <dbReference type="Proteomes" id="UP000193944"/>
    </source>
</evidence>
<dbReference type="OrthoDB" id="10256467at2759"/>
<dbReference type="EMBL" id="MCFG01000088">
    <property type="protein sequence ID" value="ORX82714.1"/>
    <property type="molecule type" value="Genomic_DNA"/>
</dbReference>
<sequence length="135" mass="16377">MIEEDISTTNLIKIKEKKINEQEALINKYNKKIKEMEEERKNTITAHQNRIKQLQDKYLIEQKEISGNYKLENEQLLRENKIKEEEIKKLKNEIKTIKENFKNDYQKQKEIIIDLELKMEKLNKNTTELLEKKLS</sequence>
<keyword evidence="1" id="KW-0175">Coiled coil</keyword>
<feature type="coiled-coil region" evidence="1">
    <location>
        <begin position="12"/>
        <end position="132"/>
    </location>
</feature>
<keyword evidence="3" id="KW-1185">Reference proteome</keyword>
<dbReference type="STRING" id="1754192.A0A1Y1XBH6"/>
<proteinExistence type="predicted"/>